<keyword evidence="2" id="KW-1185">Reference proteome</keyword>
<dbReference type="EMBL" id="FOHK01000005">
    <property type="protein sequence ID" value="SET20187.1"/>
    <property type="molecule type" value="Genomic_DNA"/>
</dbReference>
<dbReference type="PANTHER" id="PTHR37816">
    <property type="entry name" value="YALI0E33011P"/>
    <property type="match status" value="1"/>
</dbReference>
<dbReference type="InterPro" id="IPR027417">
    <property type="entry name" value="P-loop_NTPase"/>
</dbReference>
<dbReference type="RefSeq" id="WP_093328533.1">
    <property type="nucleotide sequence ID" value="NZ_AP027363.1"/>
</dbReference>
<dbReference type="Gene3D" id="3.40.50.300">
    <property type="entry name" value="P-loop containing nucleotide triphosphate hydrolases"/>
    <property type="match status" value="1"/>
</dbReference>
<dbReference type="OrthoDB" id="5296079at2"/>
<dbReference type="InterPro" id="IPR052922">
    <property type="entry name" value="Cytidylate_Kinase-2"/>
</dbReference>
<keyword evidence="1" id="KW-0808">Transferase</keyword>
<organism evidence="1 2">
    <name type="scientific">Thalassotalea agarivorans</name>
    <name type="common">Thalassomonas agarivorans</name>
    <dbReference type="NCBI Taxonomy" id="349064"/>
    <lineage>
        <taxon>Bacteria</taxon>
        <taxon>Pseudomonadati</taxon>
        <taxon>Pseudomonadota</taxon>
        <taxon>Gammaproteobacteria</taxon>
        <taxon>Alteromonadales</taxon>
        <taxon>Colwelliaceae</taxon>
        <taxon>Thalassotalea</taxon>
    </lineage>
</organism>
<protein>
    <submittedName>
        <fullName evidence="1">Adenylate kinase</fullName>
    </submittedName>
</protein>
<proteinExistence type="predicted"/>
<name>A0A1I0CL50_THASX</name>
<dbReference type="SUPFAM" id="SSF52540">
    <property type="entry name" value="P-loop containing nucleoside triphosphate hydrolases"/>
    <property type="match status" value="1"/>
</dbReference>
<evidence type="ECO:0000313" key="1">
    <source>
        <dbReference type="EMBL" id="SET20187.1"/>
    </source>
</evidence>
<reference evidence="1 2" key="1">
    <citation type="submission" date="2016-10" db="EMBL/GenBank/DDBJ databases">
        <authorList>
            <person name="de Groot N.N."/>
        </authorList>
    </citation>
    <scope>NUCLEOTIDE SEQUENCE [LARGE SCALE GENOMIC DNA]</scope>
    <source>
        <strain evidence="1 2">DSM 19706</strain>
    </source>
</reference>
<dbReference type="GO" id="GO:0016301">
    <property type="term" value="F:kinase activity"/>
    <property type="evidence" value="ECO:0007669"/>
    <property type="project" value="UniProtKB-KW"/>
</dbReference>
<evidence type="ECO:0000313" key="2">
    <source>
        <dbReference type="Proteomes" id="UP000199308"/>
    </source>
</evidence>
<keyword evidence="1" id="KW-0418">Kinase</keyword>
<dbReference type="AlphaFoldDB" id="A0A1I0CL50"/>
<dbReference type="Proteomes" id="UP000199308">
    <property type="component" value="Unassembled WGS sequence"/>
</dbReference>
<dbReference type="PANTHER" id="PTHR37816:SF2">
    <property type="entry name" value="DNA TOPOLOGY MODULATION PROTEIN FLAR-RELATED PROTEIN"/>
    <property type="match status" value="1"/>
</dbReference>
<accession>A0A1I0CL50</accession>
<sequence>MKKIIVFGNSGSGKSTFAKHLATKNQLAHLDLDTLAWSPTKPPTRLPLEVSKQQINAFMNENNAWVIEGCYSDLLALVSEPADTAIFLNLSIEQCIENAKNRPWEPHKYATKAAQDENLSMLIDWIEQYASRTDTFSLVAHQKLHDSFTGEKVLFTENQILT</sequence>
<gene>
    <name evidence="1" type="ORF">SAMN05660429_01234</name>
</gene>
<dbReference type="Pfam" id="PF13238">
    <property type="entry name" value="AAA_18"/>
    <property type="match status" value="1"/>
</dbReference>
<dbReference type="STRING" id="349064.SAMN05660429_01234"/>